<feature type="region of interest" description="Disordered" evidence="1">
    <location>
        <begin position="1"/>
        <end position="35"/>
    </location>
</feature>
<feature type="region of interest" description="Disordered" evidence="1">
    <location>
        <begin position="221"/>
        <end position="240"/>
    </location>
</feature>
<dbReference type="InterPro" id="IPR058330">
    <property type="entry name" value="DUF8017"/>
</dbReference>
<dbReference type="RefSeq" id="WP_157552210.1">
    <property type="nucleotide sequence ID" value="NZ_JABELX010000005.1"/>
</dbReference>
<evidence type="ECO:0000313" key="4">
    <source>
        <dbReference type="EMBL" id="NNH71435.1"/>
    </source>
</evidence>
<gene>
    <name evidence="4" type="ORF">HLB23_16450</name>
</gene>
<sequence>MTRDSERPPGPEQQGGGYLSARPGPPQAYEYPPLEDLPYRPYEYPALEDHRQWHPGGYPGYGTPVRSPRRGTAGPILAVIITGLVLFGAITASITGRLTSSGDTARTTAPVTKLVVPPRTSTTTTTTRAPSTTTPLLPDYQGVAVPSRGVAYDVPSGWVVDTPGVIRGFENEQGRISGTGTATDGKNYCGSSTRTITFVHRSQLDDPAAAAADVATTAAERGFDGPGWGRETTPATPLTTASGITGYLAEASGNWTPKSAECTSSRFSVYTFAFPGPQNPMLVLTIAADRGVDGEVTPEQAREIFSSIRLID</sequence>
<protein>
    <recommendedName>
        <fullName evidence="3">DUF8017 domain-containing protein</fullName>
    </recommendedName>
</protein>
<keyword evidence="5" id="KW-1185">Reference proteome</keyword>
<dbReference type="AlphaFoldDB" id="A0A849C528"/>
<feature type="transmembrane region" description="Helical" evidence="2">
    <location>
        <begin position="76"/>
        <end position="96"/>
    </location>
</feature>
<feature type="region of interest" description="Disordered" evidence="1">
    <location>
        <begin position="117"/>
        <end position="137"/>
    </location>
</feature>
<evidence type="ECO:0000256" key="2">
    <source>
        <dbReference type="SAM" id="Phobius"/>
    </source>
</evidence>
<evidence type="ECO:0000256" key="1">
    <source>
        <dbReference type="SAM" id="MobiDB-lite"/>
    </source>
</evidence>
<evidence type="ECO:0000313" key="5">
    <source>
        <dbReference type="Proteomes" id="UP000586827"/>
    </source>
</evidence>
<evidence type="ECO:0000259" key="3">
    <source>
        <dbReference type="Pfam" id="PF26056"/>
    </source>
</evidence>
<proteinExistence type="predicted"/>
<keyword evidence="2" id="KW-0472">Membrane</keyword>
<keyword evidence="2" id="KW-1133">Transmembrane helix</keyword>
<reference evidence="4 5" key="1">
    <citation type="submission" date="2020-05" db="EMBL/GenBank/DDBJ databases">
        <title>MicrobeNet Type strains.</title>
        <authorList>
            <person name="Nicholson A.C."/>
        </authorList>
    </citation>
    <scope>NUCLEOTIDE SEQUENCE [LARGE SCALE GENOMIC DNA]</scope>
    <source>
        <strain evidence="4 5">JCM 3224</strain>
    </source>
</reference>
<comment type="caution">
    <text evidence="4">The sequence shown here is derived from an EMBL/GenBank/DDBJ whole genome shotgun (WGS) entry which is preliminary data.</text>
</comment>
<name>A0A849C528_9NOCA</name>
<organism evidence="4 5">
    <name type="scientific">Nocardia uniformis</name>
    <dbReference type="NCBI Taxonomy" id="53432"/>
    <lineage>
        <taxon>Bacteria</taxon>
        <taxon>Bacillati</taxon>
        <taxon>Actinomycetota</taxon>
        <taxon>Actinomycetes</taxon>
        <taxon>Mycobacteriales</taxon>
        <taxon>Nocardiaceae</taxon>
        <taxon>Nocardia</taxon>
    </lineage>
</organism>
<accession>A0A849C528</accession>
<dbReference type="EMBL" id="JABELX010000005">
    <property type="protein sequence ID" value="NNH71435.1"/>
    <property type="molecule type" value="Genomic_DNA"/>
</dbReference>
<keyword evidence="2" id="KW-0812">Transmembrane</keyword>
<feature type="domain" description="DUF8017" evidence="3">
    <location>
        <begin position="134"/>
        <end position="310"/>
    </location>
</feature>
<dbReference type="Proteomes" id="UP000586827">
    <property type="component" value="Unassembled WGS sequence"/>
</dbReference>
<dbReference type="Pfam" id="PF26056">
    <property type="entry name" value="DUF8017"/>
    <property type="match status" value="1"/>
</dbReference>